<accession>A0A0F9CIB6</accession>
<evidence type="ECO:0000313" key="1">
    <source>
        <dbReference type="EMBL" id="KKL48869.1"/>
    </source>
</evidence>
<protein>
    <submittedName>
        <fullName evidence="1">Uncharacterized protein</fullName>
    </submittedName>
</protein>
<feature type="non-terminal residue" evidence="1">
    <location>
        <position position="1"/>
    </location>
</feature>
<name>A0A0F9CIB6_9ZZZZ</name>
<dbReference type="EMBL" id="LAZR01033165">
    <property type="protein sequence ID" value="KKL48869.1"/>
    <property type="molecule type" value="Genomic_DNA"/>
</dbReference>
<feature type="non-terminal residue" evidence="1">
    <location>
        <position position="567"/>
    </location>
</feature>
<sequence>DVLSEIISPEFILIALPFAGVGVRGLTGVAKVTRIVANLTVGTDIGLARGFPLLRPANVRVVLRSLTLVARSPLAIRNVPNVLDNPVFQRGLANIRKVRAGLVGRFGTPEDYLHAIGADNPVRVNRVFKDLAQNLDSIPDNLPLREAIEADLMAGRSAADIIETGVTTPKGIGKPGTLAEGAVAEFWRGEEGGGGLGRLFPHTDDGAVVDRALGNVAAGDHVGVKLHRWRRVVNNTLSDPMPAEMLERASTSDLVTLAQAARDPKNRTLVRAAKRVHTRLEKGAFPELNRVMQTPTSTVRRAQGQLMNAFDPEFGDLAVREKELQKVLAGFTEGKASTRDPFLRQVFTEDAAFVEWSFRMQNVADFKDPLWITGKDEVVDMLRTLTGGHRGTIEQRLAKLPLDTAEALKKEVRAHIKALGGTLSEDAKRGFNDRLLTMRLDMHDASVLGKGEYRFDAGRRLKVLIESSGADQLTIDRSFKGLAYLVEQGKAPPAELLKALEQTMGTDALRELMKARKLSERGMEVFYDVIGLPRVLMATADLSALLRQGGVLAPGHPFIWGSAAKDS</sequence>
<proteinExistence type="predicted"/>
<dbReference type="AlphaFoldDB" id="A0A0F9CIB6"/>
<reference evidence="1" key="1">
    <citation type="journal article" date="2015" name="Nature">
        <title>Complex archaea that bridge the gap between prokaryotes and eukaryotes.</title>
        <authorList>
            <person name="Spang A."/>
            <person name="Saw J.H."/>
            <person name="Jorgensen S.L."/>
            <person name="Zaremba-Niedzwiedzka K."/>
            <person name="Martijn J."/>
            <person name="Lind A.E."/>
            <person name="van Eijk R."/>
            <person name="Schleper C."/>
            <person name="Guy L."/>
            <person name="Ettema T.J."/>
        </authorList>
    </citation>
    <scope>NUCLEOTIDE SEQUENCE</scope>
</reference>
<comment type="caution">
    <text evidence="1">The sequence shown here is derived from an EMBL/GenBank/DDBJ whole genome shotgun (WGS) entry which is preliminary data.</text>
</comment>
<organism evidence="1">
    <name type="scientific">marine sediment metagenome</name>
    <dbReference type="NCBI Taxonomy" id="412755"/>
    <lineage>
        <taxon>unclassified sequences</taxon>
        <taxon>metagenomes</taxon>
        <taxon>ecological metagenomes</taxon>
    </lineage>
</organism>
<gene>
    <name evidence="1" type="ORF">LCGC14_2321200</name>
</gene>